<comment type="caution">
    <text evidence="2">The sequence shown here is derived from an EMBL/GenBank/DDBJ whole genome shotgun (WGS) entry which is preliminary data.</text>
</comment>
<dbReference type="GO" id="GO:0016787">
    <property type="term" value="F:hydrolase activity"/>
    <property type="evidence" value="ECO:0007669"/>
    <property type="project" value="UniProtKB-KW"/>
</dbReference>
<dbReference type="Pfam" id="PF20091">
    <property type="entry name" value="Abhydrolase_10"/>
    <property type="match status" value="1"/>
</dbReference>
<evidence type="ECO:0000313" key="2">
    <source>
        <dbReference type="EMBL" id="MCQ4839853.1"/>
    </source>
</evidence>
<keyword evidence="3" id="KW-1185">Reference proteome</keyword>
<sequence length="486" mass="55340">MLKEMKLIPVTEQSYPFETADFHCRLSEFGYVEDEFFMSGTANVYREGEHYRPEVICSDAPYTTRVLVRRPETPAKFSGNVVVEVLNASAMMDIDRMWVDSWKFFTRSGDIYVGITSKGHVVDALKRFDPERYAPINWANPMPERKAPEKLDQFGFLPQFESGLFWDMLTDLAKLLRSEEDANPLREYGKKYLYLTGWSQSGSYLCRYVNSFAYLPENRVGGPVFDGYLAAGCGADMAPMNAYEPRTPMMASNGIPKGSVMGAREPYININTESENRMVRWSDDYDRPDYKFRTYQIPASSHDSKYNLLDYYEGKGREDCRRIGMELTYDGVEGEPLDNPYELVFNAAWRNLYLWVREGMPAPHAPKIETEFTSPEEADPFGAWVRNKPDSFGNAVGGIRTPGADYPVGVYSSSSKMANGKYQAMFGQVIPFSPQKLQALYGTLEHYRKLVSGKADEMIALGFLLPEDREEMIELTVELAAKRGLK</sequence>
<dbReference type="InterPro" id="IPR045394">
    <property type="entry name" value="Abhydrolase_dom"/>
</dbReference>
<feature type="domain" description="Alpha/beta hydrolase" evidence="1">
    <location>
        <begin position="8"/>
        <end position="473"/>
    </location>
</feature>
<accession>A0ABT1RYS9</accession>
<name>A0ABT1RYS9_9FIRM</name>
<dbReference type="RefSeq" id="WP_066867112.1">
    <property type="nucleotide sequence ID" value="NZ_CABKVV010000014.1"/>
</dbReference>
<reference evidence="2 3" key="1">
    <citation type="submission" date="2022-06" db="EMBL/GenBank/DDBJ databases">
        <title>Isolation of gut microbiota from human fecal samples.</title>
        <authorList>
            <person name="Pamer E.G."/>
            <person name="Barat B."/>
            <person name="Waligurski E."/>
            <person name="Medina S."/>
            <person name="Paddock L."/>
            <person name="Mostad J."/>
        </authorList>
    </citation>
    <scope>NUCLEOTIDE SEQUENCE [LARGE SCALE GENOMIC DNA]</scope>
    <source>
        <strain evidence="2 3">DFI.9.73</strain>
    </source>
</reference>
<gene>
    <name evidence="2" type="ORF">NE695_07990</name>
</gene>
<dbReference type="GeneID" id="90533754"/>
<protein>
    <submittedName>
        <fullName evidence="2">Alpha/beta hydrolase domain-containing protein</fullName>
    </submittedName>
</protein>
<evidence type="ECO:0000259" key="1">
    <source>
        <dbReference type="Pfam" id="PF20091"/>
    </source>
</evidence>
<evidence type="ECO:0000313" key="3">
    <source>
        <dbReference type="Proteomes" id="UP001524473"/>
    </source>
</evidence>
<dbReference type="EMBL" id="JANFZH010000015">
    <property type="protein sequence ID" value="MCQ4839853.1"/>
    <property type="molecule type" value="Genomic_DNA"/>
</dbReference>
<keyword evidence="2" id="KW-0378">Hydrolase</keyword>
<dbReference type="Proteomes" id="UP001524473">
    <property type="component" value="Unassembled WGS sequence"/>
</dbReference>
<proteinExistence type="predicted"/>
<organism evidence="2 3">
    <name type="scientific">Neglectibacter timonensis</name>
    <dbReference type="NCBI Taxonomy" id="1776382"/>
    <lineage>
        <taxon>Bacteria</taxon>
        <taxon>Bacillati</taxon>
        <taxon>Bacillota</taxon>
        <taxon>Clostridia</taxon>
        <taxon>Eubacteriales</taxon>
        <taxon>Oscillospiraceae</taxon>
        <taxon>Neglectibacter</taxon>
    </lineage>
</organism>